<comment type="caution">
    <text evidence="2">The sequence shown here is derived from an EMBL/GenBank/DDBJ whole genome shotgun (WGS) entry which is preliminary data.</text>
</comment>
<dbReference type="OrthoDB" id="7461834at2759"/>
<dbReference type="Proteomes" id="UP000789524">
    <property type="component" value="Unassembled WGS sequence"/>
</dbReference>
<dbReference type="AlphaFoldDB" id="A0A8J2R5P7"/>
<organism evidence="2 3">
    <name type="scientific">Danaus chrysippus</name>
    <name type="common">African queen</name>
    <dbReference type="NCBI Taxonomy" id="151541"/>
    <lineage>
        <taxon>Eukaryota</taxon>
        <taxon>Metazoa</taxon>
        <taxon>Ecdysozoa</taxon>
        <taxon>Arthropoda</taxon>
        <taxon>Hexapoda</taxon>
        <taxon>Insecta</taxon>
        <taxon>Pterygota</taxon>
        <taxon>Neoptera</taxon>
        <taxon>Endopterygota</taxon>
        <taxon>Lepidoptera</taxon>
        <taxon>Glossata</taxon>
        <taxon>Ditrysia</taxon>
        <taxon>Papilionoidea</taxon>
        <taxon>Nymphalidae</taxon>
        <taxon>Danainae</taxon>
        <taxon>Danaini</taxon>
        <taxon>Danaina</taxon>
        <taxon>Danaus</taxon>
        <taxon>Anosia</taxon>
    </lineage>
</organism>
<keyword evidence="3" id="KW-1185">Reference proteome</keyword>
<evidence type="ECO:0000313" key="2">
    <source>
        <dbReference type="EMBL" id="CAG9581412.1"/>
    </source>
</evidence>
<evidence type="ECO:0000313" key="3">
    <source>
        <dbReference type="Proteomes" id="UP000789524"/>
    </source>
</evidence>
<protein>
    <submittedName>
        <fullName evidence="2">(African queen) hypothetical protein</fullName>
    </submittedName>
</protein>
<sequence>MLRWYLDCSKAGARGTRKRAVSLIDRKPRSIPAPRLRLTQPQNSTLKIATVGFRTHLILNPIRAVTDWNECSVLSSFFNDVAGWCKKRLMNARRRLNGRRRGVVRSGAVWCGAARRVAATPDAAARRRRLRQSAHRRLRCPTVGRTPLNNNAQKHNVTRQTQRRRSRRCSRIGRHAWPSRSGPEQNLIYENHKRIKFEADRIRRNGIEGCAA</sequence>
<reference evidence="2" key="1">
    <citation type="submission" date="2021-09" db="EMBL/GenBank/DDBJ databases">
        <authorList>
            <person name="Martin H S."/>
        </authorList>
    </citation>
    <scope>NUCLEOTIDE SEQUENCE</scope>
</reference>
<evidence type="ECO:0000256" key="1">
    <source>
        <dbReference type="SAM" id="MobiDB-lite"/>
    </source>
</evidence>
<dbReference type="EMBL" id="CAKASE010000080">
    <property type="protein sequence ID" value="CAG9581412.1"/>
    <property type="molecule type" value="Genomic_DNA"/>
</dbReference>
<feature type="compositionally biased region" description="Basic residues" evidence="1">
    <location>
        <begin position="161"/>
        <end position="174"/>
    </location>
</feature>
<accession>A0A8J2R5P7</accession>
<gene>
    <name evidence="2" type="ORF">DCHRY22_LOCUS14022</name>
</gene>
<name>A0A8J2R5P7_9NEOP</name>
<feature type="region of interest" description="Disordered" evidence="1">
    <location>
        <begin position="142"/>
        <end position="184"/>
    </location>
</feature>
<proteinExistence type="predicted"/>